<dbReference type="EMBL" id="BGPR01081585">
    <property type="protein sequence ID" value="GBL83583.1"/>
    <property type="molecule type" value="Genomic_DNA"/>
</dbReference>
<reference evidence="1 2" key="1">
    <citation type="journal article" date="2019" name="Sci. Rep.">
        <title>Orb-weaving spider Araneus ventricosus genome elucidates the spidroin gene catalogue.</title>
        <authorList>
            <person name="Kono N."/>
            <person name="Nakamura H."/>
            <person name="Ohtoshi R."/>
            <person name="Moran D.A.P."/>
            <person name="Shinohara A."/>
            <person name="Yoshida Y."/>
            <person name="Fujiwara M."/>
            <person name="Mori M."/>
            <person name="Tomita M."/>
            <person name="Arakawa K."/>
        </authorList>
    </citation>
    <scope>NUCLEOTIDE SEQUENCE [LARGE SCALE GENOMIC DNA]</scope>
</reference>
<organism evidence="1 2">
    <name type="scientific">Araneus ventricosus</name>
    <name type="common">Orbweaver spider</name>
    <name type="synonym">Epeira ventricosa</name>
    <dbReference type="NCBI Taxonomy" id="182803"/>
    <lineage>
        <taxon>Eukaryota</taxon>
        <taxon>Metazoa</taxon>
        <taxon>Ecdysozoa</taxon>
        <taxon>Arthropoda</taxon>
        <taxon>Chelicerata</taxon>
        <taxon>Arachnida</taxon>
        <taxon>Araneae</taxon>
        <taxon>Araneomorphae</taxon>
        <taxon>Entelegynae</taxon>
        <taxon>Araneoidea</taxon>
        <taxon>Araneidae</taxon>
        <taxon>Araneus</taxon>
    </lineage>
</organism>
<gene>
    <name evidence="1" type="ORF">AVEN_182156_1</name>
</gene>
<name>A0A4Y2AV52_ARAVE</name>
<dbReference type="Proteomes" id="UP000499080">
    <property type="component" value="Unassembled WGS sequence"/>
</dbReference>
<evidence type="ECO:0000313" key="1">
    <source>
        <dbReference type="EMBL" id="GBL83583.1"/>
    </source>
</evidence>
<dbReference type="AlphaFoldDB" id="A0A4Y2AV52"/>
<sequence length="39" mass="4288">MSADKKSYLQIRDTTRIKTPPHFGLGILSISALGLLSEE</sequence>
<evidence type="ECO:0000313" key="2">
    <source>
        <dbReference type="Proteomes" id="UP000499080"/>
    </source>
</evidence>
<keyword evidence="2" id="KW-1185">Reference proteome</keyword>
<comment type="caution">
    <text evidence="1">The sequence shown here is derived from an EMBL/GenBank/DDBJ whole genome shotgun (WGS) entry which is preliminary data.</text>
</comment>
<protein>
    <submittedName>
        <fullName evidence="1">Uncharacterized protein</fullName>
    </submittedName>
</protein>
<feature type="non-terminal residue" evidence="1">
    <location>
        <position position="39"/>
    </location>
</feature>
<accession>A0A4Y2AV52</accession>
<proteinExistence type="predicted"/>